<dbReference type="InterPro" id="IPR045569">
    <property type="entry name" value="Metalloprtase-TldD/E_C"/>
</dbReference>
<gene>
    <name evidence="8" type="ORF">H8699_08475</name>
</gene>
<dbReference type="PANTHER" id="PTHR30624">
    <property type="entry name" value="UNCHARACTERIZED PROTEIN TLDD AND PMBA"/>
    <property type="match status" value="1"/>
</dbReference>
<feature type="domain" description="Metalloprotease TldD/E C-terminal" evidence="6">
    <location>
        <begin position="229"/>
        <end position="460"/>
    </location>
</feature>
<dbReference type="InterPro" id="IPR002510">
    <property type="entry name" value="Metalloprtase-TldD/E_N"/>
</dbReference>
<dbReference type="InterPro" id="IPR035068">
    <property type="entry name" value="TldD/PmbA_N"/>
</dbReference>
<dbReference type="Gene3D" id="3.30.2290.10">
    <property type="entry name" value="PmbA/TldD superfamily"/>
    <property type="match status" value="1"/>
</dbReference>
<keyword evidence="4" id="KW-0482">Metalloprotease</keyword>
<comment type="similarity">
    <text evidence="1">Belongs to the peptidase U62 family.</text>
</comment>
<evidence type="ECO:0000256" key="2">
    <source>
        <dbReference type="ARBA" id="ARBA00022670"/>
    </source>
</evidence>
<dbReference type="AlphaFoldDB" id="A0A926HNA7"/>
<evidence type="ECO:0000256" key="3">
    <source>
        <dbReference type="ARBA" id="ARBA00022801"/>
    </source>
</evidence>
<dbReference type="InterPro" id="IPR045570">
    <property type="entry name" value="Metalloprtase-TldD/E_cen_dom"/>
</dbReference>
<organism evidence="8 9">
    <name type="scientific">Luoshenia tenuis</name>
    <dbReference type="NCBI Taxonomy" id="2763654"/>
    <lineage>
        <taxon>Bacteria</taxon>
        <taxon>Bacillati</taxon>
        <taxon>Bacillota</taxon>
        <taxon>Clostridia</taxon>
        <taxon>Christensenellales</taxon>
        <taxon>Christensenellaceae</taxon>
        <taxon>Luoshenia</taxon>
    </lineage>
</organism>
<dbReference type="GO" id="GO:0008237">
    <property type="term" value="F:metallopeptidase activity"/>
    <property type="evidence" value="ECO:0007669"/>
    <property type="project" value="UniProtKB-KW"/>
</dbReference>
<dbReference type="PIRSF" id="PIRSF004919">
    <property type="entry name" value="TldD"/>
    <property type="match status" value="1"/>
</dbReference>
<feature type="domain" description="Metalloprotease TldD/E central" evidence="7">
    <location>
        <begin position="113"/>
        <end position="221"/>
    </location>
</feature>
<feature type="domain" description="Metalloprotease TldD/E N-terminal" evidence="5">
    <location>
        <begin position="22"/>
        <end position="85"/>
    </location>
</feature>
<evidence type="ECO:0000256" key="4">
    <source>
        <dbReference type="ARBA" id="ARBA00023049"/>
    </source>
</evidence>
<dbReference type="Pfam" id="PF01523">
    <property type="entry name" value="PmbA_TldD_1st"/>
    <property type="match status" value="1"/>
</dbReference>
<evidence type="ECO:0000313" key="8">
    <source>
        <dbReference type="EMBL" id="MBC8529460.1"/>
    </source>
</evidence>
<dbReference type="InterPro" id="IPR051463">
    <property type="entry name" value="Peptidase_U62_metallo"/>
</dbReference>
<comment type="caution">
    <text evidence="8">The sequence shown here is derived from an EMBL/GenBank/DDBJ whole genome shotgun (WGS) entry which is preliminary data.</text>
</comment>
<dbReference type="GO" id="GO:0005829">
    <property type="term" value="C:cytosol"/>
    <property type="evidence" value="ECO:0007669"/>
    <property type="project" value="TreeGrafter"/>
</dbReference>
<dbReference type="InterPro" id="IPR036059">
    <property type="entry name" value="TldD/PmbA_sf"/>
</dbReference>
<evidence type="ECO:0000256" key="1">
    <source>
        <dbReference type="ARBA" id="ARBA00005836"/>
    </source>
</evidence>
<proteinExistence type="inferred from homology"/>
<dbReference type="RefSeq" id="WP_249285303.1">
    <property type="nucleotide sequence ID" value="NZ_JACRSO010000003.1"/>
</dbReference>
<keyword evidence="3" id="KW-0378">Hydrolase</keyword>
<dbReference type="PANTHER" id="PTHR30624:SF4">
    <property type="entry name" value="METALLOPROTEASE TLDD"/>
    <property type="match status" value="1"/>
</dbReference>
<dbReference type="Proteomes" id="UP000654279">
    <property type="component" value="Unassembled WGS sequence"/>
</dbReference>
<dbReference type="Pfam" id="PF19289">
    <property type="entry name" value="PmbA_TldD_3rd"/>
    <property type="match status" value="1"/>
</dbReference>
<keyword evidence="9" id="KW-1185">Reference proteome</keyword>
<evidence type="ECO:0000313" key="9">
    <source>
        <dbReference type="Proteomes" id="UP000654279"/>
    </source>
</evidence>
<accession>A0A926HNA7</accession>
<evidence type="ECO:0000259" key="5">
    <source>
        <dbReference type="Pfam" id="PF01523"/>
    </source>
</evidence>
<dbReference type="Pfam" id="PF19290">
    <property type="entry name" value="PmbA_TldD_2nd"/>
    <property type="match status" value="1"/>
</dbReference>
<sequence length="461" mass="48400">MLDRDAALGALQIAQKGGADFAEVFMEDTESTALSMVGGKMENAQTGRIFGAGVRVMRGVTAAYAYTNDVSRLGLARAAQQAAAALDAQAGSPEEIAFQVEGDGRAIWAQQLPGKVPGAEKAALVREADRAARDISPEIVQVSCGYSDVDQRIWVCNTAGLFAQDRRVRVRLAVQAVASDEQQNQTGFEGPGAAMGFEAFRTRIDPALAAQTAARTAVTMLHARECPAGRFPVAIDSGFGGVIFHEACGHSLEATSVAKGASVFCGMRGKPIAAPCVTAIDDGTLPGEWGSAAMDDEGNPTRRVVLIENGILKNYLVDRLGGRRMGMEPTGCGRRQSYRFTPTSRMSNTFIAPGESTDEEIIASIDKGLYARKMGGGSVNPVTGDFNFAVQEGYWVKNGRIQDAVRGATLIGKGAEVLMKIDKVGGVLALGQGMCGSLSGSVPTNVGQPMIRVSSITVGGR</sequence>
<protein>
    <submittedName>
        <fullName evidence="8">TldD/PmbA family protein</fullName>
    </submittedName>
</protein>
<name>A0A926HNA7_9FIRM</name>
<evidence type="ECO:0000259" key="6">
    <source>
        <dbReference type="Pfam" id="PF19289"/>
    </source>
</evidence>
<dbReference type="InterPro" id="IPR025502">
    <property type="entry name" value="TldD"/>
</dbReference>
<evidence type="ECO:0000259" key="7">
    <source>
        <dbReference type="Pfam" id="PF19290"/>
    </source>
</evidence>
<keyword evidence="2" id="KW-0645">Protease</keyword>
<dbReference type="GO" id="GO:0006508">
    <property type="term" value="P:proteolysis"/>
    <property type="evidence" value="ECO:0007669"/>
    <property type="project" value="UniProtKB-KW"/>
</dbReference>
<reference evidence="8" key="1">
    <citation type="submission" date="2020-08" db="EMBL/GenBank/DDBJ databases">
        <title>Genome public.</title>
        <authorList>
            <person name="Liu C."/>
            <person name="Sun Q."/>
        </authorList>
    </citation>
    <scope>NUCLEOTIDE SEQUENCE</scope>
    <source>
        <strain evidence="8">NSJ-44</strain>
    </source>
</reference>
<dbReference type="SUPFAM" id="SSF111283">
    <property type="entry name" value="Putative modulator of DNA gyrase, PmbA/TldD"/>
    <property type="match status" value="1"/>
</dbReference>
<dbReference type="EMBL" id="JACRSO010000003">
    <property type="protein sequence ID" value="MBC8529460.1"/>
    <property type="molecule type" value="Genomic_DNA"/>
</dbReference>